<dbReference type="InterPro" id="IPR001845">
    <property type="entry name" value="HTH_ArsR_DNA-bd_dom"/>
</dbReference>
<dbReference type="SUPFAM" id="SSF46785">
    <property type="entry name" value="Winged helix' DNA-binding domain"/>
    <property type="match status" value="1"/>
</dbReference>
<dbReference type="PROSITE" id="PS50987">
    <property type="entry name" value="HTH_ARSR_2"/>
    <property type="match status" value="1"/>
</dbReference>
<comment type="caution">
    <text evidence="2">The sequence shown here is derived from an EMBL/GenBank/DDBJ whole genome shotgun (WGS) entry which is preliminary data.</text>
</comment>
<gene>
    <name evidence="2" type="ORF">PAI11_10170</name>
</gene>
<proteinExistence type="predicted"/>
<feature type="domain" description="HTH arsR-type" evidence="1">
    <location>
        <begin position="14"/>
        <end position="109"/>
    </location>
</feature>
<dbReference type="Pfam" id="PF12840">
    <property type="entry name" value="HTH_20"/>
    <property type="match status" value="1"/>
</dbReference>
<dbReference type="AlphaFoldDB" id="H0E2K4"/>
<dbReference type="SMART" id="SM00418">
    <property type="entry name" value="HTH_ARSR"/>
    <property type="match status" value="1"/>
</dbReference>
<name>H0E2K4_9ACTN</name>
<accession>H0E2K4</accession>
<dbReference type="InterPro" id="IPR036388">
    <property type="entry name" value="WH-like_DNA-bd_sf"/>
</dbReference>
<sequence length="122" mass="12875">MRLGDPGGGMTRLSDAERDLAAGAVFAALADPTRRAVVRALVDRPTVTASALAADLPISRQAVAKHLAALADAGLVAASREGRETRYRLTPAPLGDAMAWMAGAGARWDDRLSRLQERLGER</sequence>
<dbReference type="PANTHER" id="PTHR38600">
    <property type="entry name" value="TRANSCRIPTIONAL REGULATORY PROTEIN"/>
    <property type="match status" value="1"/>
</dbReference>
<dbReference type="EMBL" id="AGUD01000047">
    <property type="protein sequence ID" value="EHN12078.1"/>
    <property type="molecule type" value="Genomic_DNA"/>
</dbReference>
<dbReference type="PRINTS" id="PR00778">
    <property type="entry name" value="HTHARSR"/>
</dbReference>
<dbReference type="NCBIfam" id="NF033788">
    <property type="entry name" value="HTH_metalloreg"/>
    <property type="match status" value="1"/>
</dbReference>
<reference evidence="2 3" key="1">
    <citation type="journal article" date="2013" name="Biodegradation">
        <title>Quantitative proteomic analysis of ibuprofen-degrading Patulibacter sp. strain I11.</title>
        <authorList>
            <person name="Almeida B."/>
            <person name="Kjeldal H."/>
            <person name="Lolas I."/>
            <person name="Knudsen A.D."/>
            <person name="Carvalho G."/>
            <person name="Nielsen K.L."/>
            <person name="Barreto Crespo M.T."/>
            <person name="Stensballe A."/>
            <person name="Nielsen J.L."/>
        </authorList>
    </citation>
    <scope>NUCLEOTIDE SEQUENCE [LARGE SCALE GENOMIC DNA]</scope>
    <source>
        <strain evidence="2 3">I11</strain>
    </source>
</reference>
<dbReference type="CDD" id="cd00090">
    <property type="entry name" value="HTH_ARSR"/>
    <property type="match status" value="1"/>
</dbReference>
<dbReference type="InterPro" id="IPR011991">
    <property type="entry name" value="ArsR-like_HTH"/>
</dbReference>
<evidence type="ECO:0000313" key="3">
    <source>
        <dbReference type="Proteomes" id="UP000005143"/>
    </source>
</evidence>
<dbReference type="Proteomes" id="UP000005143">
    <property type="component" value="Unassembled WGS sequence"/>
</dbReference>
<dbReference type="GO" id="GO:0003700">
    <property type="term" value="F:DNA-binding transcription factor activity"/>
    <property type="evidence" value="ECO:0007669"/>
    <property type="project" value="InterPro"/>
</dbReference>
<keyword evidence="3" id="KW-1185">Reference proteome</keyword>
<evidence type="ECO:0000259" key="1">
    <source>
        <dbReference type="PROSITE" id="PS50987"/>
    </source>
</evidence>
<dbReference type="Gene3D" id="1.10.10.10">
    <property type="entry name" value="Winged helix-like DNA-binding domain superfamily/Winged helix DNA-binding domain"/>
    <property type="match status" value="1"/>
</dbReference>
<dbReference type="InterPro" id="IPR036390">
    <property type="entry name" value="WH_DNA-bd_sf"/>
</dbReference>
<dbReference type="PANTHER" id="PTHR38600:SF2">
    <property type="entry name" value="SLL0088 PROTEIN"/>
    <property type="match status" value="1"/>
</dbReference>
<dbReference type="PATRIC" id="fig|1097667.3.peg.1015"/>
<evidence type="ECO:0000313" key="2">
    <source>
        <dbReference type="EMBL" id="EHN12078.1"/>
    </source>
</evidence>
<protein>
    <submittedName>
        <fullName evidence="2">Transcriptional regulator ArsR family</fullName>
    </submittedName>
</protein>
<organism evidence="2 3">
    <name type="scientific">Patulibacter medicamentivorans</name>
    <dbReference type="NCBI Taxonomy" id="1097667"/>
    <lineage>
        <taxon>Bacteria</taxon>
        <taxon>Bacillati</taxon>
        <taxon>Actinomycetota</taxon>
        <taxon>Thermoleophilia</taxon>
        <taxon>Solirubrobacterales</taxon>
        <taxon>Patulibacteraceae</taxon>
        <taxon>Patulibacter</taxon>
    </lineage>
</organism>